<dbReference type="AlphaFoldDB" id="A0A5E4YAA3"/>
<dbReference type="GeneID" id="300406354"/>
<name>A0A5E4YAA3_9BURK</name>
<evidence type="ECO:0000313" key="1">
    <source>
        <dbReference type="EMBL" id="VVE45143.1"/>
    </source>
</evidence>
<gene>
    <name evidence="1" type="ORF">PPN31114_04370</name>
</gene>
<dbReference type="EMBL" id="CABPSK010000004">
    <property type="protein sequence ID" value="VVE45143.1"/>
    <property type="molecule type" value="Genomic_DNA"/>
</dbReference>
<evidence type="ECO:0000313" key="2">
    <source>
        <dbReference type="Proteomes" id="UP000366945"/>
    </source>
</evidence>
<sequence length="243" mass="26193">MQPISANTAYFSLATDALPENTTIGREHTPFPLWNHIAHSFLGDKQEAAKAALRDVIDADYGTKQFTALGQLAECLKPDYAAAIQMFCTGNAVPELRIGGHIIECRHDWTIGAPSMPRISTEAAARLLVAITYDGLPILYAPNAAPTLVEKPVLRSLFDAIGLDWNRDIPAHVEQLAAHGAVYSELPSVLGQTAENLSRLMAFRDADAAGAPVPDGAQQLAEFKLNLTAREFRASLDAVYGIA</sequence>
<organism evidence="1 2">
    <name type="scientific">Pandoraea pneumonica</name>
    <dbReference type="NCBI Taxonomy" id="2508299"/>
    <lineage>
        <taxon>Bacteria</taxon>
        <taxon>Pseudomonadati</taxon>
        <taxon>Pseudomonadota</taxon>
        <taxon>Betaproteobacteria</taxon>
        <taxon>Burkholderiales</taxon>
        <taxon>Burkholderiaceae</taxon>
        <taxon>Pandoraea</taxon>
    </lineage>
</organism>
<dbReference type="RefSeq" id="WP_150681559.1">
    <property type="nucleotide sequence ID" value="NZ_CABPSK010000004.1"/>
</dbReference>
<protein>
    <submittedName>
        <fullName evidence="1">Uncharacterized protein</fullName>
    </submittedName>
</protein>
<dbReference type="Proteomes" id="UP000366945">
    <property type="component" value="Unassembled WGS sequence"/>
</dbReference>
<proteinExistence type="predicted"/>
<accession>A0A5E4YAA3</accession>
<reference evidence="1 2" key="1">
    <citation type="submission" date="2019-08" db="EMBL/GenBank/DDBJ databases">
        <authorList>
            <person name="Peeters C."/>
        </authorList>
    </citation>
    <scope>NUCLEOTIDE SEQUENCE [LARGE SCALE GENOMIC DNA]</scope>
    <source>
        <strain evidence="1 2">LMG 31114</strain>
    </source>
</reference>
<keyword evidence="2" id="KW-1185">Reference proteome</keyword>